<protein>
    <submittedName>
        <fullName evidence="3">Integrase</fullName>
    </submittedName>
</protein>
<dbReference type="InterPro" id="IPR054353">
    <property type="entry name" value="IstA-like_C"/>
</dbReference>
<feature type="domain" description="Integrase catalytic" evidence="2">
    <location>
        <begin position="114"/>
        <end position="289"/>
    </location>
</feature>
<dbReference type="PROSITE" id="PS50994">
    <property type="entry name" value="INTEGRASE"/>
    <property type="match status" value="1"/>
</dbReference>
<evidence type="ECO:0000256" key="1">
    <source>
        <dbReference type="ARBA" id="ARBA00009277"/>
    </source>
</evidence>
<keyword evidence="4" id="KW-1185">Reference proteome</keyword>
<comment type="similarity">
    <text evidence="1">Belongs to the transposase IS21/IS408/IS1162 family.</text>
</comment>
<proteinExistence type="inferred from homology"/>
<dbReference type="GO" id="GO:0015074">
    <property type="term" value="P:DNA integration"/>
    <property type="evidence" value="ECO:0007669"/>
    <property type="project" value="InterPro"/>
</dbReference>
<dbReference type="OrthoDB" id="9798623at2"/>
<accession>A0A0K1ES06</accession>
<gene>
    <name evidence="3" type="primary">int</name>
    <name evidence="3" type="ORF">CMC5_078010</name>
</gene>
<dbReference type="GO" id="GO:0003676">
    <property type="term" value="F:nucleic acid binding"/>
    <property type="evidence" value="ECO:0007669"/>
    <property type="project" value="InterPro"/>
</dbReference>
<dbReference type="RefSeq" id="WP_050435016.1">
    <property type="nucleotide sequence ID" value="NZ_CP012159.1"/>
</dbReference>
<dbReference type="Pfam" id="PF00665">
    <property type="entry name" value="rve"/>
    <property type="match status" value="1"/>
</dbReference>
<dbReference type="KEGG" id="ccro:CMC5_078010"/>
<dbReference type="EMBL" id="CP012159">
    <property type="protein sequence ID" value="AKT43569.1"/>
    <property type="molecule type" value="Genomic_DNA"/>
</dbReference>
<sequence>MTISAEVEAEIRRLFFAEHWKRGTICAQLGVHADVVERVLGRLGPKPGSPRPKARRLEPYHGFIDETLERYPRLCATRIYDMLRERGYEGSLCILRRYVRTARPTPKKEAFLSVETLPGEQSQVDWAHVGQLCVPGGQRPLWAFVMVLAHSRASFVELVLEMDIHSLRRSLVRAASFFGGLPRQWLFDNAKTVVVERHGDAIRFHSQLLDLAARMHVQPRLCAPRKPHEKGRVERAIRFFKDRFFAGRTLHSVAHGNALLLDFVHSVAHQRPHPRYPERSVVDLFEEERTHLLPLPEPLPETDLVTPVAVDKTAFIRVGTNRYSVPSAHARSSLTLVASVTELRLLDGTREVARHERCWGKDQWLELPEHRAELLALKRAARDLKGRERLEAELPGTDKLIERWAEHGRNLGSMVAGTLKLLDLYGPAIVRVAVAQMLERGSHDPGALAMLCEQERQRCQRPVPIAVPFAPHVRECDVIPHDLGGYDD</sequence>
<name>A0A0K1ES06_CHOCO</name>
<reference evidence="3 4" key="1">
    <citation type="submission" date="2015-07" db="EMBL/GenBank/DDBJ databases">
        <title>Genome analysis of myxobacterium Chondromyces crocatus Cm c5 reveals a high potential for natural compound synthesis and the genetic basis for the loss of fruiting body formation.</title>
        <authorList>
            <person name="Zaburannyi N."/>
            <person name="Bunk B."/>
            <person name="Maier J."/>
            <person name="Overmann J."/>
            <person name="Mueller R."/>
        </authorList>
    </citation>
    <scope>NUCLEOTIDE SEQUENCE [LARGE SCALE GENOMIC DNA]</scope>
    <source>
        <strain evidence="3 4">Cm c5</strain>
    </source>
</reference>
<dbReference type="Proteomes" id="UP000067626">
    <property type="component" value="Chromosome"/>
</dbReference>
<dbReference type="InterPro" id="IPR036397">
    <property type="entry name" value="RNaseH_sf"/>
</dbReference>
<dbReference type="STRING" id="52.CMC5_078010"/>
<dbReference type="SUPFAM" id="SSF53098">
    <property type="entry name" value="Ribonuclease H-like"/>
    <property type="match status" value="1"/>
</dbReference>
<dbReference type="NCBIfam" id="NF033546">
    <property type="entry name" value="transpos_IS21"/>
    <property type="match status" value="1"/>
</dbReference>
<dbReference type="AlphaFoldDB" id="A0A0K1ES06"/>
<dbReference type="InterPro" id="IPR012337">
    <property type="entry name" value="RNaseH-like_sf"/>
</dbReference>
<evidence type="ECO:0000313" key="4">
    <source>
        <dbReference type="Proteomes" id="UP000067626"/>
    </source>
</evidence>
<evidence type="ECO:0000313" key="3">
    <source>
        <dbReference type="EMBL" id="AKT43569.1"/>
    </source>
</evidence>
<evidence type="ECO:0000259" key="2">
    <source>
        <dbReference type="PROSITE" id="PS50994"/>
    </source>
</evidence>
<dbReference type="Pfam" id="PF22483">
    <property type="entry name" value="Mu-transpos_C_2"/>
    <property type="match status" value="1"/>
</dbReference>
<dbReference type="PANTHER" id="PTHR35004">
    <property type="entry name" value="TRANSPOSASE RV3428C-RELATED"/>
    <property type="match status" value="1"/>
</dbReference>
<dbReference type="PANTHER" id="PTHR35004:SF6">
    <property type="entry name" value="TRANSPOSASE"/>
    <property type="match status" value="1"/>
</dbReference>
<dbReference type="InterPro" id="IPR001584">
    <property type="entry name" value="Integrase_cat-core"/>
</dbReference>
<dbReference type="Gene3D" id="3.30.420.10">
    <property type="entry name" value="Ribonuclease H-like superfamily/Ribonuclease H"/>
    <property type="match status" value="1"/>
</dbReference>
<organism evidence="3 4">
    <name type="scientific">Chondromyces crocatus</name>
    <dbReference type="NCBI Taxonomy" id="52"/>
    <lineage>
        <taxon>Bacteria</taxon>
        <taxon>Pseudomonadati</taxon>
        <taxon>Myxococcota</taxon>
        <taxon>Polyangia</taxon>
        <taxon>Polyangiales</taxon>
        <taxon>Polyangiaceae</taxon>
        <taxon>Chondromyces</taxon>
    </lineage>
</organism>